<organism evidence="11 12">
    <name type="scientific">Phomopsis amygdali</name>
    <name type="common">Fusicoccum amygdali</name>
    <dbReference type="NCBI Taxonomy" id="1214568"/>
    <lineage>
        <taxon>Eukaryota</taxon>
        <taxon>Fungi</taxon>
        <taxon>Dikarya</taxon>
        <taxon>Ascomycota</taxon>
        <taxon>Pezizomycotina</taxon>
        <taxon>Sordariomycetes</taxon>
        <taxon>Sordariomycetidae</taxon>
        <taxon>Diaporthales</taxon>
        <taxon>Diaporthaceae</taxon>
        <taxon>Diaporthe</taxon>
    </lineage>
</organism>
<evidence type="ECO:0000256" key="3">
    <source>
        <dbReference type="ARBA" id="ARBA00022801"/>
    </source>
</evidence>
<dbReference type="GO" id="GO:0005737">
    <property type="term" value="C:cytoplasm"/>
    <property type="evidence" value="ECO:0007669"/>
    <property type="project" value="TreeGrafter"/>
</dbReference>
<accession>A0AAD9W1H8</accession>
<dbReference type="SMART" id="SM00490">
    <property type="entry name" value="HELICc"/>
    <property type="match status" value="1"/>
</dbReference>
<dbReference type="GO" id="GO:0000724">
    <property type="term" value="P:double-strand break repair via homologous recombination"/>
    <property type="evidence" value="ECO:0007669"/>
    <property type="project" value="TreeGrafter"/>
</dbReference>
<feature type="region of interest" description="Disordered" evidence="8">
    <location>
        <begin position="742"/>
        <end position="767"/>
    </location>
</feature>
<dbReference type="SUPFAM" id="SSF52540">
    <property type="entry name" value="P-loop containing nucleoside triphosphate hydrolases"/>
    <property type="match status" value="1"/>
</dbReference>
<evidence type="ECO:0000256" key="4">
    <source>
        <dbReference type="ARBA" id="ARBA00022806"/>
    </source>
</evidence>
<dbReference type="InterPro" id="IPR004589">
    <property type="entry name" value="DNA_helicase_ATP-dep_RecQ"/>
</dbReference>
<dbReference type="CDD" id="cd18018">
    <property type="entry name" value="DEXHc_RecQ4-like"/>
    <property type="match status" value="1"/>
</dbReference>
<dbReference type="GO" id="GO:0003676">
    <property type="term" value="F:nucleic acid binding"/>
    <property type="evidence" value="ECO:0007669"/>
    <property type="project" value="InterPro"/>
</dbReference>
<dbReference type="Gene3D" id="1.10.10.10">
    <property type="entry name" value="Winged helix-like DNA-binding domain superfamily/Winged helix DNA-binding domain"/>
    <property type="match status" value="1"/>
</dbReference>
<dbReference type="Pfam" id="PF00270">
    <property type="entry name" value="DEAD"/>
    <property type="match status" value="1"/>
</dbReference>
<feature type="region of interest" description="Disordered" evidence="8">
    <location>
        <begin position="23"/>
        <end position="64"/>
    </location>
</feature>
<dbReference type="Proteomes" id="UP001265746">
    <property type="component" value="Unassembled WGS sequence"/>
</dbReference>
<dbReference type="EMBL" id="JAUJFL010000004">
    <property type="protein sequence ID" value="KAK2604104.1"/>
    <property type="molecule type" value="Genomic_DNA"/>
</dbReference>
<sequence length="818" mass="92696">MSDDFDSGDDLFDNVDVDNILQSSKAQATKRKSADKDDAPFAAKRQKKTTNSSVPGPQDDDSNPVFEKENIELARHILNEKFGYDDFRHEQKGAISRTLAGKSALVVFPTGAGKSLCYQIPAIAFPELDKSRGLREPGQSGITIVISPLIALMKDQVDALKRRGISADCIDSTKSWEELQAIEQQLSRGELRMIYCSPERLNNERFVVSMKHVPGGVRLVAVDEAHCISEWGHSFRPEYLKVARFVEEIKAERVVCLTATATAKVAEDVCKAFDIDETGVFRTSPYRPNLNLFAESVKIPSQKFQKLCGFLQKNPGPTLVYVTIQKESEDLALRLREHKFDATAFHAGMKVEQKTKVQDDFMANRVRIVIATIAFGMGVDKADIRNIVHYTQASTVEEYSQQIGRAGRDGRQSNCMFYLCNSDSYIRENFARGDLPSYEPFRKLIGDIFNDEVTALGVGATFKKDIRAQMNEFDIRQSPLSIIYATLELHYDLIRAITPEYSNYSFETTGPYHMFMDRMAKSDRPEARAILENSDKKTKLTHVDVNAIVRKTGYLRADIIQILDHLDRDNIIKLTAKGVVPKFRVLQKLPSSDAQLDELARKMYVDLEQRERDALTRCREVLELITGERCFALALAEHFGMGLPDDKDKCGHCTFCISGGKRVELPPQETKPLDREGIRDVLALCPVRDDPRFLARVAFGIMSPRVRELKLHQTPVWESMQDQDFDELLREFTAACKTAKHDPTSINPKLTADSTSNRRPFKRTSSRERAIRERAGLIWAWSRLMNWGWTYVNTKQGKAFVWMPKCVEANPPAAMSQW</sequence>
<dbReference type="PANTHER" id="PTHR13710">
    <property type="entry name" value="DNA HELICASE RECQ FAMILY MEMBER"/>
    <property type="match status" value="1"/>
</dbReference>
<dbReference type="InterPro" id="IPR011545">
    <property type="entry name" value="DEAD/DEAH_box_helicase_dom"/>
</dbReference>
<proteinExistence type="inferred from homology"/>
<evidence type="ECO:0000256" key="8">
    <source>
        <dbReference type="SAM" id="MobiDB-lite"/>
    </source>
</evidence>
<reference evidence="11" key="1">
    <citation type="submission" date="2023-06" db="EMBL/GenBank/DDBJ databases">
        <authorList>
            <person name="Noh H."/>
        </authorList>
    </citation>
    <scope>NUCLEOTIDE SEQUENCE</scope>
    <source>
        <strain evidence="11">DUCC20226</strain>
    </source>
</reference>
<evidence type="ECO:0000256" key="1">
    <source>
        <dbReference type="ARBA" id="ARBA00005446"/>
    </source>
</evidence>
<dbReference type="GO" id="GO:0043138">
    <property type="term" value="F:3'-5' DNA helicase activity"/>
    <property type="evidence" value="ECO:0007669"/>
    <property type="project" value="UniProtKB-EC"/>
</dbReference>
<dbReference type="Gene3D" id="3.40.50.300">
    <property type="entry name" value="P-loop containing nucleotide triphosphate hydrolases"/>
    <property type="match status" value="2"/>
</dbReference>
<evidence type="ECO:0000259" key="10">
    <source>
        <dbReference type="PROSITE" id="PS51194"/>
    </source>
</evidence>
<dbReference type="PROSITE" id="PS51194">
    <property type="entry name" value="HELICASE_CTER"/>
    <property type="match status" value="1"/>
</dbReference>
<evidence type="ECO:0000313" key="11">
    <source>
        <dbReference type="EMBL" id="KAK2604104.1"/>
    </source>
</evidence>
<dbReference type="AlphaFoldDB" id="A0AAD9W1H8"/>
<keyword evidence="3" id="KW-0378">Hydrolase</keyword>
<dbReference type="GO" id="GO:0016787">
    <property type="term" value="F:hydrolase activity"/>
    <property type="evidence" value="ECO:0007669"/>
    <property type="project" value="UniProtKB-KW"/>
</dbReference>
<dbReference type="Pfam" id="PF00271">
    <property type="entry name" value="Helicase_C"/>
    <property type="match status" value="1"/>
</dbReference>
<dbReference type="PANTHER" id="PTHR13710:SF120">
    <property type="entry name" value="BIFUNCTIONAL 3'-5' EXONUCLEASE_ATP-DEPENDENT HELICASE WRN"/>
    <property type="match status" value="1"/>
</dbReference>
<feature type="domain" description="Helicase C-terminal" evidence="10">
    <location>
        <begin position="303"/>
        <end position="457"/>
    </location>
</feature>
<keyword evidence="5" id="KW-0067">ATP-binding</keyword>
<feature type="compositionally biased region" description="Polar residues" evidence="8">
    <location>
        <begin position="744"/>
        <end position="758"/>
    </location>
</feature>
<dbReference type="EC" id="5.6.2.4" evidence="7"/>
<comment type="caution">
    <text evidence="11">The sequence shown here is derived from an EMBL/GenBank/DDBJ whole genome shotgun (WGS) entry which is preliminary data.</text>
</comment>
<comment type="similarity">
    <text evidence="1">Belongs to the helicase family. RecQ subfamily.</text>
</comment>
<evidence type="ECO:0000256" key="6">
    <source>
        <dbReference type="ARBA" id="ARBA00034617"/>
    </source>
</evidence>
<dbReference type="InterPro" id="IPR001650">
    <property type="entry name" value="Helicase_C-like"/>
</dbReference>
<dbReference type="PROSITE" id="PS51192">
    <property type="entry name" value="HELICASE_ATP_BIND_1"/>
    <property type="match status" value="1"/>
</dbReference>
<keyword evidence="12" id="KW-1185">Reference proteome</keyword>
<keyword evidence="4" id="KW-0347">Helicase</keyword>
<dbReference type="InterPro" id="IPR014001">
    <property type="entry name" value="Helicase_ATP-bd"/>
</dbReference>
<dbReference type="InterPro" id="IPR036388">
    <property type="entry name" value="WH-like_DNA-bd_sf"/>
</dbReference>
<evidence type="ECO:0000259" key="9">
    <source>
        <dbReference type="PROSITE" id="PS51192"/>
    </source>
</evidence>
<name>A0AAD9W1H8_PHOAM</name>
<protein>
    <recommendedName>
        <fullName evidence="7">DNA 3'-5' helicase</fullName>
        <ecNumber evidence="7">5.6.2.4</ecNumber>
    </recommendedName>
</protein>
<dbReference type="GO" id="GO:0005694">
    <property type="term" value="C:chromosome"/>
    <property type="evidence" value="ECO:0007669"/>
    <property type="project" value="TreeGrafter"/>
</dbReference>
<comment type="catalytic activity">
    <reaction evidence="6">
        <text>Couples ATP hydrolysis with the unwinding of duplex DNA by translocating in the 3'-5' direction.</text>
        <dbReference type="EC" id="5.6.2.4"/>
    </reaction>
</comment>
<dbReference type="NCBIfam" id="TIGR00614">
    <property type="entry name" value="recQ_fam"/>
    <property type="match status" value="1"/>
</dbReference>
<dbReference type="GO" id="GO:0005634">
    <property type="term" value="C:nucleus"/>
    <property type="evidence" value="ECO:0007669"/>
    <property type="project" value="TreeGrafter"/>
</dbReference>
<evidence type="ECO:0000256" key="7">
    <source>
        <dbReference type="ARBA" id="ARBA00034808"/>
    </source>
</evidence>
<feature type="domain" description="Helicase ATP-binding" evidence="9">
    <location>
        <begin position="95"/>
        <end position="279"/>
    </location>
</feature>
<keyword evidence="2" id="KW-0547">Nucleotide-binding</keyword>
<evidence type="ECO:0000256" key="5">
    <source>
        <dbReference type="ARBA" id="ARBA00022840"/>
    </source>
</evidence>
<dbReference type="SMART" id="SM00487">
    <property type="entry name" value="DEXDc"/>
    <property type="match status" value="1"/>
</dbReference>
<evidence type="ECO:0000313" key="12">
    <source>
        <dbReference type="Proteomes" id="UP001265746"/>
    </source>
</evidence>
<gene>
    <name evidence="11" type="ORF">N8I77_007061</name>
</gene>
<dbReference type="InterPro" id="IPR027417">
    <property type="entry name" value="P-loop_NTPase"/>
</dbReference>
<evidence type="ECO:0000256" key="2">
    <source>
        <dbReference type="ARBA" id="ARBA00022741"/>
    </source>
</evidence>
<dbReference type="GO" id="GO:0005524">
    <property type="term" value="F:ATP binding"/>
    <property type="evidence" value="ECO:0007669"/>
    <property type="project" value="UniProtKB-KW"/>
</dbReference>
<dbReference type="GO" id="GO:0009378">
    <property type="term" value="F:four-way junction helicase activity"/>
    <property type="evidence" value="ECO:0007669"/>
    <property type="project" value="TreeGrafter"/>
</dbReference>